<dbReference type="RefSeq" id="WP_160591315.1">
    <property type="nucleotide sequence ID" value="NZ_BAAAFP010000003.1"/>
</dbReference>
<proteinExistence type="predicted"/>
<dbReference type="Proteomes" id="UP000435243">
    <property type="component" value="Unassembled WGS sequence"/>
</dbReference>
<dbReference type="GO" id="GO:0016158">
    <property type="term" value="F:inositol hexakisphosphate 3-phosphatase activity"/>
    <property type="evidence" value="ECO:0007669"/>
    <property type="project" value="InterPro"/>
</dbReference>
<evidence type="ECO:0000256" key="1">
    <source>
        <dbReference type="SAM" id="SignalP"/>
    </source>
</evidence>
<feature type="chain" id="PRO_5032766876" evidence="1">
    <location>
        <begin position="23"/>
        <end position="351"/>
    </location>
</feature>
<dbReference type="InterPro" id="IPR011042">
    <property type="entry name" value="6-blade_b-propeller_TolB-like"/>
</dbReference>
<sequence>MAPAWRKSCVAAAFTLLGGCAAVGDGMVSLPAVSVTASGETTPVGTVNADAADDPAIWRNPANPANSLIVGTDKKAGLYVYGLDGAVRDFVAAGELNNVDLAGNADGALVVASDRTDPANSHVAMFQLSAEGTLTPQGRIASGPGEAYGLCLQRHRSQDGAGGSQVIYAAIKDGTVRELRIDRQAGGTWQGTPLRSWKIATQIEGCVTNPRNGDLFIGEENVGIWRIQTSLANAEPELFASVGEQDGLVADVEGLAFAAQENGPDYLIASSQGDNAYAVFHINDGALVGRFRIADGIVDGTSETDGIEVSIGDLPGFPGGLFVAQDGDNSPSGQNFKLVSWDAIVSGMGLR</sequence>
<accession>A0A844ZM42</accession>
<organism evidence="3 4">
    <name type="scientific">Alteraurantiacibacter aestuarii</name>
    <dbReference type="NCBI Taxonomy" id="650004"/>
    <lineage>
        <taxon>Bacteria</taxon>
        <taxon>Pseudomonadati</taxon>
        <taxon>Pseudomonadota</taxon>
        <taxon>Alphaproteobacteria</taxon>
        <taxon>Sphingomonadales</taxon>
        <taxon>Erythrobacteraceae</taxon>
        <taxon>Alteraurantiacibacter</taxon>
    </lineage>
</organism>
<dbReference type="AlphaFoldDB" id="A0A844ZM42"/>
<reference evidence="3 4" key="1">
    <citation type="submission" date="2019-12" db="EMBL/GenBank/DDBJ databases">
        <title>Genomic-based taxomic classification of the family Erythrobacteraceae.</title>
        <authorList>
            <person name="Xu L."/>
        </authorList>
    </citation>
    <scope>NUCLEOTIDE SEQUENCE [LARGE SCALE GENOMIC DNA]</scope>
    <source>
        <strain evidence="3 4">JCM 16339</strain>
    </source>
</reference>
<dbReference type="PROSITE" id="PS51662">
    <property type="entry name" value="BP_PHYTASE"/>
    <property type="match status" value="1"/>
</dbReference>
<feature type="signal peptide" evidence="1">
    <location>
        <begin position="1"/>
        <end position="22"/>
    </location>
</feature>
<comment type="caution">
    <text evidence="3">The sequence shown here is derived from an EMBL/GenBank/DDBJ whole genome shotgun (WGS) entry which is preliminary data.</text>
</comment>
<keyword evidence="1" id="KW-0732">Signal</keyword>
<evidence type="ECO:0000313" key="4">
    <source>
        <dbReference type="Proteomes" id="UP000435243"/>
    </source>
</evidence>
<dbReference type="PROSITE" id="PS51257">
    <property type="entry name" value="PROKAR_LIPOPROTEIN"/>
    <property type="match status" value="1"/>
</dbReference>
<dbReference type="Pfam" id="PF02333">
    <property type="entry name" value="Phytase"/>
    <property type="match status" value="1"/>
</dbReference>
<evidence type="ECO:0000313" key="3">
    <source>
        <dbReference type="EMBL" id="MXO88828.1"/>
    </source>
</evidence>
<dbReference type="SUPFAM" id="SSF50956">
    <property type="entry name" value="Thermostable phytase (3-phytase)"/>
    <property type="match status" value="1"/>
</dbReference>
<dbReference type="InterPro" id="IPR003431">
    <property type="entry name" value="B-propeller_Phytase"/>
</dbReference>
<dbReference type="EMBL" id="WTYY01000004">
    <property type="protein sequence ID" value="MXO88828.1"/>
    <property type="molecule type" value="Genomic_DNA"/>
</dbReference>
<gene>
    <name evidence="3" type="ORF">GRI32_08750</name>
</gene>
<feature type="domain" description="BPP" evidence="2">
    <location>
        <begin position="25"/>
        <end position="348"/>
    </location>
</feature>
<dbReference type="OrthoDB" id="8696437at2"/>
<evidence type="ECO:0000259" key="2">
    <source>
        <dbReference type="PROSITE" id="PS51662"/>
    </source>
</evidence>
<dbReference type="Gene3D" id="2.120.10.30">
    <property type="entry name" value="TolB, C-terminal domain"/>
    <property type="match status" value="1"/>
</dbReference>
<name>A0A844ZM42_9SPHN</name>
<protein>
    <submittedName>
        <fullName evidence="3">Phytase</fullName>
    </submittedName>
</protein>
<keyword evidence="4" id="KW-1185">Reference proteome</keyword>